<keyword evidence="2 7" id="KW-0732">Signal</keyword>
<dbReference type="InterPro" id="IPR008928">
    <property type="entry name" value="6-hairpin_glycosidase_sf"/>
</dbReference>
<dbReference type="PRINTS" id="PR00735">
    <property type="entry name" value="GLHYDRLASE8"/>
</dbReference>
<organism evidence="10 11">
    <name type="scientific">Ruminococcus flavefaciens 007c</name>
    <dbReference type="NCBI Taxonomy" id="1341157"/>
    <lineage>
        <taxon>Bacteria</taxon>
        <taxon>Bacillati</taxon>
        <taxon>Bacillota</taxon>
        <taxon>Clostridia</taxon>
        <taxon>Eubacteriales</taxon>
        <taxon>Oscillospiraceae</taxon>
        <taxon>Ruminococcus</taxon>
    </lineage>
</organism>
<protein>
    <recommendedName>
        <fullName evidence="6">Glucanase</fullName>
        <ecNumber evidence="6">3.2.1.-</ecNumber>
    </recommendedName>
</protein>
<dbReference type="InterPro" id="IPR036439">
    <property type="entry name" value="Dockerin_dom_sf"/>
</dbReference>
<keyword evidence="11" id="KW-1185">Reference proteome</keyword>
<dbReference type="InterPro" id="IPR003646">
    <property type="entry name" value="SH3-like_bac-type"/>
</dbReference>
<dbReference type="PROSITE" id="PS51766">
    <property type="entry name" value="DOCKERIN"/>
    <property type="match status" value="1"/>
</dbReference>
<evidence type="ECO:0000256" key="4">
    <source>
        <dbReference type="ARBA" id="ARBA00023295"/>
    </source>
</evidence>
<evidence type="ECO:0000256" key="6">
    <source>
        <dbReference type="RuleBase" id="RU361167"/>
    </source>
</evidence>
<dbReference type="OrthoDB" id="9803461at2"/>
<dbReference type="InterPro" id="IPR012341">
    <property type="entry name" value="6hp_glycosidase-like_sf"/>
</dbReference>
<dbReference type="GO" id="GO:0004553">
    <property type="term" value="F:hydrolase activity, hydrolyzing O-glycosyl compounds"/>
    <property type="evidence" value="ECO:0007669"/>
    <property type="project" value="InterPro"/>
</dbReference>
<dbReference type="PATRIC" id="fig|1341157.4.peg.1131"/>
<comment type="caution">
    <text evidence="10">The sequence shown here is derived from an EMBL/GenBank/DDBJ whole genome shotgun (WGS) entry which is preliminary data.</text>
</comment>
<keyword evidence="6" id="KW-0624">Polysaccharide degradation</keyword>
<dbReference type="Proteomes" id="UP000019365">
    <property type="component" value="Unassembled WGS sequence"/>
</dbReference>
<evidence type="ECO:0000259" key="8">
    <source>
        <dbReference type="PROSITE" id="PS51766"/>
    </source>
</evidence>
<dbReference type="Pfam" id="PF01270">
    <property type="entry name" value="Glyco_hydro_8"/>
    <property type="match status" value="1"/>
</dbReference>
<evidence type="ECO:0000256" key="3">
    <source>
        <dbReference type="ARBA" id="ARBA00022801"/>
    </source>
</evidence>
<dbReference type="PROSITE" id="PS00812">
    <property type="entry name" value="GLYCOSYL_HYDROL_F8"/>
    <property type="match status" value="1"/>
</dbReference>
<dbReference type="SUPFAM" id="SSF63446">
    <property type="entry name" value="Type I dockerin domain"/>
    <property type="match status" value="1"/>
</dbReference>
<dbReference type="Gene3D" id="2.30.30.40">
    <property type="entry name" value="SH3 Domains"/>
    <property type="match status" value="1"/>
</dbReference>
<dbReference type="EC" id="3.2.1.-" evidence="6"/>
<dbReference type="CDD" id="cd14256">
    <property type="entry name" value="Dockerin_I"/>
    <property type="match status" value="1"/>
</dbReference>
<reference evidence="10 11" key="1">
    <citation type="journal article" date="2014" name="PLoS ONE">
        <title>Rumen cellulosomics: divergent fiber-degrading strategies revealed by comparative genome-wide analysis of six ruminococcal strains.</title>
        <authorList>
            <person name="Dassa B."/>
            <person name="Borovok I."/>
            <person name="Ruimy-Israeli V."/>
            <person name="Lamed R."/>
            <person name="Flint H.J."/>
            <person name="Duncan S.H."/>
            <person name="Henrissat B."/>
            <person name="Coutinho P."/>
            <person name="Morrison M."/>
            <person name="Mosoni P."/>
            <person name="Yeoman C.J."/>
            <person name="White B.A."/>
            <person name="Bayer E.A."/>
        </authorList>
    </citation>
    <scope>NUCLEOTIDE SEQUENCE [LARGE SCALE GENOMIC DNA]</scope>
    <source>
        <strain evidence="10 11">007c</strain>
    </source>
</reference>
<dbReference type="GO" id="GO:0000272">
    <property type="term" value="P:polysaccharide catabolic process"/>
    <property type="evidence" value="ECO:0007669"/>
    <property type="project" value="UniProtKB-KW"/>
</dbReference>
<dbReference type="InterPro" id="IPR002037">
    <property type="entry name" value="Glyco_hydro_8"/>
</dbReference>
<evidence type="ECO:0000313" key="10">
    <source>
        <dbReference type="EMBL" id="EWM54157.1"/>
    </source>
</evidence>
<dbReference type="EMBL" id="ATAX01000017">
    <property type="protein sequence ID" value="EWM54157.1"/>
    <property type="molecule type" value="Genomic_DNA"/>
</dbReference>
<keyword evidence="6" id="KW-0119">Carbohydrate metabolism</keyword>
<feature type="active site" description="Nucleophile" evidence="5">
    <location>
        <position position="143"/>
    </location>
</feature>
<dbReference type="SMART" id="SM00287">
    <property type="entry name" value="SH3b"/>
    <property type="match status" value="1"/>
</dbReference>
<dbReference type="SUPFAM" id="SSF48208">
    <property type="entry name" value="Six-hairpin glycosidases"/>
    <property type="match status" value="1"/>
</dbReference>
<name>W7V0A8_RUMFL</name>
<feature type="domain" description="SH3b" evidence="9">
    <location>
        <begin position="478"/>
        <end position="543"/>
    </location>
</feature>
<evidence type="ECO:0000256" key="1">
    <source>
        <dbReference type="ARBA" id="ARBA00009209"/>
    </source>
</evidence>
<proteinExistence type="inferred from homology"/>
<feature type="domain" description="Dockerin" evidence="8">
    <location>
        <begin position="401"/>
        <end position="468"/>
    </location>
</feature>
<dbReference type="eggNOG" id="COG4991">
    <property type="taxonomic scope" value="Bacteria"/>
</dbReference>
<keyword evidence="4 6" id="KW-0326">Glycosidase</keyword>
<evidence type="ECO:0000259" key="9">
    <source>
        <dbReference type="PROSITE" id="PS51781"/>
    </source>
</evidence>
<dbReference type="RefSeq" id="WP_051456532.1">
    <property type="nucleotide sequence ID" value="NZ_ATAX01000017.1"/>
</dbReference>
<dbReference type="Gene3D" id="1.50.10.10">
    <property type="match status" value="1"/>
</dbReference>
<dbReference type="PROSITE" id="PS51781">
    <property type="entry name" value="SH3B"/>
    <property type="match status" value="1"/>
</dbReference>
<comment type="similarity">
    <text evidence="1 6">Belongs to the glycosyl hydrolase 8 (cellulase D) family.</text>
</comment>
<dbReference type="AlphaFoldDB" id="W7V0A8"/>
<evidence type="ECO:0000256" key="5">
    <source>
        <dbReference type="PROSITE-ProRule" id="PRU10058"/>
    </source>
</evidence>
<evidence type="ECO:0000256" key="2">
    <source>
        <dbReference type="ARBA" id="ARBA00022729"/>
    </source>
</evidence>
<gene>
    <name evidence="10" type="ORF">RF007C_02455</name>
</gene>
<accession>W7V0A8</accession>
<keyword evidence="3 6" id="KW-0378">Hydrolase</keyword>
<dbReference type="eggNOG" id="COG3405">
    <property type="taxonomic scope" value="Bacteria"/>
</dbReference>
<evidence type="ECO:0000256" key="7">
    <source>
        <dbReference type="SAM" id="SignalP"/>
    </source>
</evidence>
<dbReference type="Gene3D" id="1.10.1330.10">
    <property type="entry name" value="Dockerin domain"/>
    <property type="match status" value="1"/>
</dbReference>
<dbReference type="InterPro" id="IPR019834">
    <property type="entry name" value="Glyco_hydro_8_CS"/>
</dbReference>
<feature type="chain" id="PRO_5004902028" description="Glucanase" evidence="7">
    <location>
        <begin position="27"/>
        <end position="732"/>
    </location>
</feature>
<sequence length="732" mass="83217">MKKKLFALLGCVLLLNMIRIPIPASAQTLTNDTQHYYEDWKETYLRQNPYVKDETQYYVFYGEQEYAEAHSTVEVTVSEAHGYGMLIAALMSDYDNEAKDIFDGMYHYYLAHPSSIGPHLMAWQQSDNGKALVDSNGADSATDGDLDIAYALLLADKIWGSSGEINYRQAAELVINDIMKYDVSHDDNILRLGDWAYDVDKNDKYYTATRASDFIMQYFPVFYEVTGDERWMQLYNNTYGIINHFVDKYQTGLLPDFIIKDSSGEWISAPANFLENENDGVYEYNSCRVPWRISTDALVGQNADAKKYAETVNAFFVKETGGKPEKIMAGYTPDGHAVADWDDLCFTAPLMLSAAAAGDSKWHDTIRKEVLDIGVDSYFGNTIAMLCLITDDGGWLVPETAAKPTGDANGDGEFNVADVVLFQKWLLAVPDANLANCKAVDFYNDDELDIFDLILMKKELVRKNAINYVEPNKRIEFGATYDITGNGLKLYRGPDESYEVIDNVPPWTTLKELGYQNENSPWIFTEYSGQYGWINTSKLNTSAFTGLQWGKPVIYLYPEKETDVHVDLKLTTSDLYTTYPRYNNGWDVTAYPDGSLLNKADGTHHKYLFWESVNARTRFDFSKGFCVAGSDTESFLKEKLTYMGLTEEEMNEFIVYWLPKMEHNKYNLITFQGDAYTNSAKLDITPKPDSLLRIFMAYVPLEEAVNIQPQQLQTFERKGFTVVEWGGTEIQS</sequence>
<dbReference type="InterPro" id="IPR016134">
    <property type="entry name" value="Dockerin_dom"/>
</dbReference>
<evidence type="ECO:0000313" key="11">
    <source>
        <dbReference type="Proteomes" id="UP000019365"/>
    </source>
</evidence>
<feature type="signal peptide" evidence="7">
    <location>
        <begin position="1"/>
        <end position="26"/>
    </location>
</feature>